<dbReference type="EMBL" id="MU267725">
    <property type="protein sequence ID" value="KAH7910138.1"/>
    <property type="molecule type" value="Genomic_DNA"/>
</dbReference>
<proteinExistence type="predicted"/>
<comment type="caution">
    <text evidence="1">The sequence shown here is derived from an EMBL/GenBank/DDBJ whole genome shotgun (WGS) entry which is preliminary data.</text>
</comment>
<organism evidence="1 2">
    <name type="scientific">Hygrophoropsis aurantiaca</name>
    <dbReference type="NCBI Taxonomy" id="72124"/>
    <lineage>
        <taxon>Eukaryota</taxon>
        <taxon>Fungi</taxon>
        <taxon>Dikarya</taxon>
        <taxon>Basidiomycota</taxon>
        <taxon>Agaricomycotina</taxon>
        <taxon>Agaricomycetes</taxon>
        <taxon>Agaricomycetidae</taxon>
        <taxon>Boletales</taxon>
        <taxon>Coniophorineae</taxon>
        <taxon>Hygrophoropsidaceae</taxon>
        <taxon>Hygrophoropsis</taxon>
    </lineage>
</organism>
<reference evidence="1" key="1">
    <citation type="journal article" date="2021" name="New Phytol.">
        <title>Evolutionary innovations through gain and loss of genes in the ectomycorrhizal Boletales.</title>
        <authorList>
            <person name="Wu G."/>
            <person name="Miyauchi S."/>
            <person name="Morin E."/>
            <person name="Kuo A."/>
            <person name="Drula E."/>
            <person name="Varga T."/>
            <person name="Kohler A."/>
            <person name="Feng B."/>
            <person name="Cao Y."/>
            <person name="Lipzen A."/>
            <person name="Daum C."/>
            <person name="Hundley H."/>
            <person name="Pangilinan J."/>
            <person name="Johnson J."/>
            <person name="Barry K."/>
            <person name="LaButti K."/>
            <person name="Ng V."/>
            <person name="Ahrendt S."/>
            <person name="Min B."/>
            <person name="Choi I.G."/>
            <person name="Park H."/>
            <person name="Plett J.M."/>
            <person name="Magnuson J."/>
            <person name="Spatafora J.W."/>
            <person name="Nagy L.G."/>
            <person name="Henrissat B."/>
            <person name="Grigoriev I.V."/>
            <person name="Yang Z.L."/>
            <person name="Xu J."/>
            <person name="Martin F.M."/>
        </authorList>
    </citation>
    <scope>NUCLEOTIDE SEQUENCE</scope>
    <source>
        <strain evidence="1">ATCC 28755</strain>
    </source>
</reference>
<sequence>MYSDNTSDTSDTQSDDDDELPGDPIQLGHTRSLRAELQNQDLTSRLLRIIEAIQAEGMNVPLFMDSLCYGYETSNATIRYARTSFLASEELYHILTRSHRPPLTRNKGKRPAGAKRTLENFSIQCVEKLISRDMEKISTHFLSPPEELSQAQLTEFSFRSFIDTVKSEAPTLWNIFDRAAYSDKQRARNKNHDSDMVTLQILSQCQYTRSHHRGKIAKIWALYLKACGLSARAFDALHALGVVMSHKWAANAYGDLSKNAMDEARARIQTSPWIISHDNVNIPMRVFSQRLHNQSHFISGCAATVWILPDRAHLPSEINSVLQQHRAAKSREPFNYRAILDGDHMALARIKKQYINHILRTLLDSPDFVDYLHRDSDIFKPPPPVHELQCGVENSVKQYILGTADIEEASYEGNDKVLAEWFRQMGLNSDEEKKKTGMMRVIPWIGDQMTVERLRGLWRFRHEDLNSFDRMDYMIPLFGWFHLVMAFANSLHKQYIGTSSGIGGLQQAFDILQRKGLQKSETKGPFWHHLDEALRHISEAHFRACWIAVGEVESLAHLKKQSPEQLYNLATKIVDQCASRKAIAKLNHVHEDRRDHVKSQFTMLNTDMLGYLELTDAIRVGDVGRMQDLLPLLLMRFSGGGNSKYTIEILELLQGLQREWPETNRNHVREHCWLINRSGKRDGFLPIDQGQEQNIRDIKVTYHSFGPGATWDYLHKVSPAIPTLRALQRHMEKEFETLTRGAHHGVPQKEEDVAKLTEQYVKAKLHVFQAGRQIKGTKNKAEDFISKGAIDLERQGTIDAWWSNRSYARFTTQDWDESTESLADQF</sequence>
<accession>A0ACB8ABS8</accession>
<dbReference type="Proteomes" id="UP000790377">
    <property type="component" value="Unassembled WGS sequence"/>
</dbReference>
<evidence type="ECO:0000313" key="1">
    <source>
        <dbReference type="EMBL" id="KAH7910138.1"/>
    </source>
</evidence>
<evidence type="ECO:0000313" key="2">
    <source>
        <dbReference type="Proteomes" id="UP000790377"/>
    </source>
</evidence>
<name>A0ACB8ABS8_9AGAM</name>
<gene>
    <name evidence="1" type="ORF">BJ138DRAFT_1009422</name>
</gene>
<protein>
    <submittedName>
        <fullName evidence="1">Uncharacterized protein</fullName>
    </submittedName>
</protein>
<keyword evidence="2" id="KW-1185">Reference proteome</keyword>